<dbReference type="GO" id="GO:0016887">
    <property type="term" value="F:ATP hydrolysis activity"/>
    <property type="evidence" value="ECO:0007669"/>
    <property type="project" value="InterPro"/>
</dbReference>
<dbReference type="PANTHER" id="PTHR32182">
    <property type="entry name" value="DNA REPLICATION AND REPAIR PROTEIN RECF"/>
    <property type="match status" value="1"/>
</dbReference>
<sequence>MSNIKEITLYNFKASYGETKIELDGKNLLMYGENGSGKSSVYWALYTLLQSSTKEIEETDKYFDFNHEENLINRDFLIELDKSRGFGNYSIDVGKNVQIEIKDEDDNIYNLSLGGLSSTTNKTALANLNRYCDFITHRLLINFYNFRNSQEIDLWKIFNREIFPFVYDKKDKGNKTIESLIKQLYENQPFEINSENEYSLLDQDESIYEYYEKIKTVNTEISELVFKIENEANEFFSKYFDNSDNEYKLSLIYTNKFFFGNNIIDDRENDKINGVINPLKLLRTPKIILKIYKKAHNSFELITRPQTYLNEALITQLSLSIRLALTKSRAVNYPGQFLVLDDMLISLDMSNRDKVLDIILNEFAPKYKIYLFTHERSFFNIVKRRLVNRNLLEDWNIKEVFMNNFVTPSKPIIVDNKDYLSLALYHLKNFDLPAAANYLRKECEFRMKYLLPENLAKKETDENTKYNQLENLITNFLKYYSETLNQNITNLLILKEKKDLILNPLSHDNLDSEIYKDELLSFHNLLLEMRKIKKYIILKSDEKFYFNQIDHDGDLCRYNVKTIENIIFYKVLDGSLVCKNSLCEFTIQEKQGQKIQLNHPTKFMDLQKVAYNHALKTTGLHTYPDKLLEFTNIESKTFQELINEFDV</sequence>
<protein>
    <recommendedName>
        <fullName evidence="1">Rad50/SbcC-type AAA domain-containing protein</fullName>
    </recommendedName>
</protein>
<dbReference type="EMBL" id="PTPZ01000001">
    <property type="protein sequence ID" value="PPZ92470.1"/>
    <property type="molecule type" value="Genomic_DNA"/>
</dbReference>
<dbReference type="AlphaFoldDB" id="A0A2S7I7B3"/>
<evidence type="ECO:0000313" key="3">
    <source>
        <dbReference type="Proteomes" id="UP000238565"/>
    </source>
</evidence>
<dbReference type="Gene3D" id="3.40.50.300">
    <property type="entry name" value="P-loop containing nucleotide triphosphate hydrolases"/>
    <property type="match status" value="1"/>
</dbReference>
<dbReference type="Pfam" id="PF13476">
    <property type="entry name" value="AAA_23"/>
    <property type="match status" value="1"/>
</dbReference>
<reference evidence="2 3" key="1">
    <citation type="submission" date="2018-02" db="EMBL/GenBank/DDBJ databases">
        <title>Draft genome sequence of bacterial isolates from marine environment.</title>
        <authorList>
            <person name="Singh S.K."/>
            <person name="Hill R."/>
            <person name="Major S."/>
            <person name="Cai H."/>
            <person name="Li Y."/>
        </authorList>
    </citation>
    <scope>NUCLEOTIDE SEQUENCE [LARGE SCALE GENOMIC DNA]</scope>
    <source>
        <strain evidence="2 3">IMET F</strain>
    </source>
</reference>
<dbReference type="Proteomes" id="UP000238565">
    <property type="component" value="Unassembled WGS sequence"/>
</dbReference>
<dbReference type="GO" id="GO:0006302">
    <property type="term" value="P:double-strand break repair"/>
    <property type="evidence" value="ECO:0007669"/>
    <property type="project" value="InterPro"/>
</dbReference>
<dbReference type="SUPFAM" id="SSF52540">
    <property type="entry name" value="P-loop containing nucleoside triphosphate hydrolases"/>
    <property type="match status" value="1"/>
</dbReference>
<dbReference type="GO" id="GO:0000731">
    <property type="term" value="P:DNA synthesis involved in DNA repair"/>
    <property type="evidence" value="ECO:0007669"/>
    <property type="project" value="TreeGrafter"/>
</dbReference>
<organism evidence="2 3">
    <name type="scientific">Cloacibacterium normanense</name>
    <dbReference type="NCBI Taxonomy" id="237258"/>
    <lineage>
        <taxon>Bacteria</taxon>
        <taxon>Pseudomonadati</taxon>
        <taxon>Bacteroidota</taxon>
        <taxon>Flavobacteriia</taxon>
        <taxon>Flavobacteriales</taxon>
        <taxon>Weeksellaceae</taxon>
    </lineage>
</organism>
<dbReference type="InterPro" id="IPR038729">
    <property type="entry name" value="Rad50/SbcC_AAA"/>
</dbReference>
<evidence type="ECO:0000313" key="2">
    <source>
        <dbReference type="EMBL" id="PPZ92470.1"/>
    </source>
</evidence>
<dbReference type="InterPro" id="IPR027417">
    <property type="entry name" value="P-loop_NTPase"/>
</dbReference>
<feature type="domain" description="Rad50/SbcC-type AAA" evidence="1">
    <location>
        <begin position="7"/>
        <end position="224"/>
    </location>
</feature>
<gene>
    <name evidence="2" type="ORF">C3729_00145</name>
</gene>
<proteinExistence type="predicted"/>
<comment type="caution">
    <text evidence="2">The sequence shown here is derived from an EMBL/GenBank/DDBJ whole genome shotgun (WGS) entry which is preliminary data.</text>
</comment>
<accession>A0A2S7I7B3</accession>
<dbReference type="PANTHER" id="PTHR32182:SF0">
    <property type="entry name" value="DNA REPLICATION AND REPAIR PROTEIN RECF"/>
    <property type="match status" value="1"/>
</dbReference>
<evidence type="ECO:0000259" key="1">
    <source>
        <dbReference type="Pfam" id="PF13476"/>
    </source>
</evidence>
<name>A0A2S7I7B3_9FLAO</name>
<dbReference type="RefSeq" id="WP_104792292.1">
    <property type="nucleotide sequence ID" value="NZ_PTPZ01000001.1"/>
</dbReference>